<keyword evidence="4" id="KW-0378">Hydrolase</keyword>
<dbReference type="Proteomes" id="UP000249518">
    <property type="component" value="Unassembled WGS sequence"/>
</dbReference>
<feature type="transmembrane region" description="Helical" evidence="2">
    <location>
        <begin position="21"/>
        <end position="39"/>
    </location>
</feature>
<evidence type="ECO:0000313" key="5">
    <source>
        <dbReference type="Proteomes" id="UP000249518"/>
    </source>
</evidence>
<sequence>MLLLKKKTINYFLIIFIEKSMLFYIFSILLLISSFIPLVQNPHWFFRFFEFGKVQLFQLLLLTCILALLFIENKDFLFFVVLGLNSLTLAFHVKVLFPYTKLHSIPTKIKTNSCSETISIISANIYQDNSAYNRFIGLIEKHNPDIFLTMESNQVWENALSHFDKTYPFHIKVALENTYGIHLFSKLKIISYQVHYFVADDIPSIEAKIKSEDGFVFNLFGVHPPPPSPTEEGNAKERDGELLSVAKVVKSKSEPCVVVGDFNNVAWAKSSLLFRKTSELIDARIGRGLFSTFHANYWFFRFPIDLFFHSTDVFVEELKTLDYFGSDHFPIYSSFHINRKNKEQEELIETLEREEKKEINGIISDGINEESENRD</sequence>
<feature type="transmembrane region" description="Helical" evidence="2">
    <location>
        <begin position="51"/>
        <end position="71"/>
    </location>
</feature>
<proteinExistence type="predicted"/>
<feature type="coiled-coil region" evidence="1">
    <location>
        <begin position="334"/>
        <end position="361"/>
    </location>
</feature>
<keyword evidence="4" id="KW-0540">Nuclease</keyword>
<keyword evidence="4" id="KW-0269">Exonuclease</keyword>
<evidence type="ECO:0000259" key="3">
    <source>
        <dbReference type="Pfam" id="PF03372"/>
    </source>
</evidence>
<evidence type="ECO:0000313" key="4">
    <source>
        <dbReference type="EMBL" id="RAR47522.1"/>
    </source>
</evidence>
<gene>
    <name evidence="4" type="ORF">B0I10_10822</name>
</gene>
<dbReference type="GO" id="GO:0004519">
    <property type="term" value="F:endonuclease activity"/>
    <property type="evidence" value="ECO:0007669"/>
    <property type="project" value="UniProtKB-KW"/>
</dbReference>
<keyword evidence="2" id="KW-0472">Membrane</keyword>
<keyword evidence="4" id="KW-0255">Endonuclease</keyword>
<organism evidence="4 5">
    <name type="scientific">Flavobacterium lacus</name>
    <dbReference type="NCBI Taxonomy" id="1353778"/>
    <lineage>
        <taxon>Bacteria</taxon>
        <taxon>Pseudomonadati</taxon>
        <taxon>Bacteroidota</taxon>
        <taxon>Flavobacteriia</taxon>
        <taxon>Flavobacteriales</taxon>
        <taxon>Flavobacteriaceae</taxon>
        <taxon>Flavobacterium</taxon>
    </lineage>
</organism>
<keyword evidence="1" id="KW-0175">Coiled coil</keyword>
<dbReference type="GO" id="GO:0004527">
    <property type="term" value="F:exonuclease activity"/>
    <property type="evidence" value="ECO:0007669"/>
    <property type="project" value="UniProtKB-KW"/>
</dbReference>
<comment type="caution">
    <text evidence="4">The sequence shown here is derived from an EMBL/GenBank/DDBJ whole genome shotgun (WGS) entry which is preliminary data.</text>
</comment>
<dbReference type="Gene3D" id="3.60.10.10">
    <property type="entry name" value="Endonuclease/exonuclease/phosphatase"/>
    <property type="match status" value="1"/>
</dbReference>
<dbReference type="InterPro" id="IPR005135">
    <property type="entry name" value="Endo/exonuclease/phosphatase"/>
</dbReference>
<keyword evidence="2" id="KW-0812">Transmembrane</keyword>
<evidence type="ECO:0000256" key="1">
    <source>
        <dbReference type="SAM" id="Coils"/>
    </source>
</evidence>
<accession>A0A328WMG5</accession>
<feature type="transmembrane region" description="Helical" evidence="2">
    <location>
        <begin position="76"/>
        <end position="97"/>
    </location>
</feature>
<protein>
    <submittedName>
        <fullName evidence="4">Endonuclease/exonuclease/phosphatase (EEP) superfamily protein YafD</fullName>
    </submittedName>
</protein>
<keyword evidence="2" id="KW-1133">Transmembrane helix</keyword>
<dbReference type="EMBL" id="QLSV01000008">
    <property type="protein sequence ID" value="RAR47522.1"/>
    <property type="molecule type" value="Genomic_DNA"/>
</dbReference>
<name>A0A328WMG5_9FLAO</name>
<feature type="domain" description="Endonuclease/exonuclease/phosphatase" evidence="3">
    <location>
        <begin position="122"/>
        <end position="328"/>
    </location>
</feature>
<dbReference type="InterPro" id="IPR036691">
    <property type="entry name" value="Endo/exonu/phosph_ase_sf"/>
</dbReference>
<dbReference type="Pfam" id="PF03372">
    <property type="entry name" value="Exo_endo_phos"/>
    <property type="match status" value="1"/>
</dbReference>
<dbReference type="AlphaFoldDB" id="A0A328WMG5"/>
<dbReference type="SUPFAM" id="SSF56219">
    <property type="entry name" value="DNase I-like"/>
    <property type="match status" value="1"/>
</dbReference>
<reference evidence="4 5" key="1">
    <citation type="submission" date="2018-06" db="EMBL/GenBank/DDBJ databases">
        <title>Genomic Encyclopedia of Type Strains, Phase III (KMG-III): the genomes of soil and plant-associated and newly described type strains.</title>
        <authorList>
            <person name="Whitman W."/>
        </authorList>
    </citation>
    <scope>NUCLEOTIDE SEQUENCE [LARGE SCALE GENOMIC DNA]</scope>
    <source>
        <strain evidence="4 5">CGMCC 1.12504</strain>
    </source>
</reference>
<keyword evidence="5" id="KW-1185">Reference proteome</keyword>
<evidence type="ECO:0000256" key="2">
    <source>
        <dbReference type="SAM" id="Phobius"/>
    </source>
</evidence>